<dbReference type="PANTHER" id="PTHR33048:SF96">
    <property type="entry name" value="INTEGRAL MEMBRANE PROTEIN"/>
    <property type="match status" value="1"/>
</dbReference>
<keyword evidence="2 6" id="KW-0812">Transmembrane</keyword>
<dbReference type="EMBL" id="JH658488">
    <property type="protein sequence ID" value="EXK79009.1"/>
    <property type="molecule type" value="Genomic_DNA"/>
</dbReference>
<dbReference type="Proteomes" id="UP000030663">
    <property type="component" value="Unassembled WGS sequence"/>
</dbReference>
<feature type="transmembrane region" description="Helical" evidence="6">
    <location>
        <begin position="197"/>
        <end position="219"/>
    </location>
</feature>
<evidence type="ECO:0000313" key="9">
    <source>
        <dbReference type="Proteomes" id="UP000030663"/>
    </source>
</evidence>
<dbReference type="AlphaFoldDB" id="X0BKK0"/>
<comment type="subcellular location">
    <subcellularLocation>
        <location evidence="1">Membrane</location>
        <topology evidence="1">Multi-pass membrane protein</topology>
    </subcellularLocation>
</comment>
<evidence type="ECO:0000256" key="4">
    <source>
        <dbReference type="ARBA" id="ARBA00023136"/>
    </source>
</evidence>
<dbReference type="InterPro" id="IPR049326">
    <property type="entry name" value="Rhodopsin_dom_fungi"/>
</dbReference>
<accession>X0BKK0</accession>
<feature type="transmembrane region" description="Helical" evidence="6">
    <location>
        <begin position="57"/>
        <end position="78"/>
    </location>
</feature>
<evidence type="ECO:0000256" key="6">
    <source>
        <dbReference type="SAM" id="Phobius"/>
    </source>
</evidence>
<dbReference type="OrthoDB" id="3936451at2759"/>
<dbReference type="InterPro" id="IPR052337">
    <property type="entry name" value="SAT4-like"/>
</dbReference>
<comment type="similarity">
    <text evidence="5">Belongs to the SAT4 family.</text>
</comment>
<dbReference type="GO" id="GO:0016020">
    <property type="term" value="C:membrane"/>
    <property type="evidence" value="ECO:0007669"/>
    <property type="project" value="UniProtKB-SubCell"/>
</dbReference>
<feature type="domain" description="Rhodopsin" evidence="7">
    <location>
        <begin position="50"/>
        <end position="233"/>
    </location>
</feature>
<keyword evidence="3 6" id="KW-1133">Transmembrane helix</keyword>
<evidence type="ECO:0000313" key="8">
    <source>
        <dbReference type="EMBL" id="EXK79009.1"/>
    </source>
</evidence>
<dbReference type="HOGENOM" id="CLU_028200_3_6_1"/>
<feature type="transmembrane region" description="Helical" evidence="6">
    <location>
        <begin position="106"/>
        <end position="123"/>
    </location>
</feature>
<evidence type="ECO:0000256" key="5">
    <source>
        <dbReference type="ARBA" id="ARBA00038359"/>
    </source>
</evidence>
<reference evidence="8 9" key="1">
    <citation type="submission" date="2011-11" db="EMBL/GenBank/DDBJ databases">
        <title>The Genome Sequence of Fusarium oxysporum PHW815.</title>
        <authorList>
            <consortium name="The Broad Institute Genome Sequencing Platform"/>
            <person name="Ma L.-J."/>
            <person name="Gale L.R."/>
            <person name="Schwartz D.C."/>
            <person name="Zhou S."/>
            <person name="Corby-Kistler H."/>
            <person name="Young S.K."/>
            <person name="Zeng Q."/>
            <person name="Gargeya S."/>
            <person name="Fitzgerald M."/>
            <person name="Haas B."/>
            <person name="Abouelleil A."/>
            <person name="Alvarado L."/>
            <person name="Arachchi H.M."/>
            <person name="Berlin A."/>
            <person name="Brown A."/>
            <person name="Chapman S.B."/>
            <person name="Chen Z."/>
            <person name="Dunbar C."/>
            <person name="Freedman E."/>
            <person name="Gearin G."/>
            <person name="Goldberg J."/>
            <person name="Griggs A."/>
            <person name="Gujja S."/>
            <person name="Heiman D."/>
            <person name="Howarth C."/>
            <person name="Larson L."/>
            <person name="Lui A."/>
            <person name="MacDonald P.J.P."/>
            <person name="Montmayeur A."/>
            <person name="Murphy C."/>
            <person name="Neiman D."/>
            <person name="Pearson M."/>
            <person name="Priest M."/>
            <person name="Roberts A."/>
            <person name="Saif S."/>
            <person name="Shea T."/>
            <person name="Shenoy N."/>
            <person name="Sisk P."/>
            <person name="Stolte C."/>
            <person name="Sykes S."/>
            <person name="Wortman J."/>
            <person name="Nusbaum C."/>
            <person name="Birren B."/>
        </authorList>
    </citation>
    <scope>NUCLEOTIDE SEQUENCE [LARGE SCALE GENOMIC DNA]</scope>
    <source>
        <strain evidence="8 9">54005</strain>
    </source>
</reference>
<evidence type="ECO:0000256" key="1">
    <source>
        <dbReference type="ARBA" id="ARBA00004141"/>
    </source>
</evidence>
<dbReference type="PANTHER" id="PTHR33048">
    <property type="entry name" value="PTH11-LIKE INTEGRAL MEMBRANE PROTEIN (AFU_ORTHOLOGUE AFUA_5G11245)"/>
    <property type="match status" value="1"/>
</dbReference>
<keyword evidence="4 6" id="KW-0472">Membrane</keyword>
<keyword evidence="9" id="KW-1185">Reference proteome</keyword>
<gene>
    <name evidence="8" type="ORF">FOQG_16355</name>
</gene>
<evidence type="ECO:0000259" key="7">
    <source>
        <dbReference type="Pfam" id="PF20684"/>
    </source>
</evidence>
<sequence length="243" mass="26893">MPLPTSGKGLELLIIQICCSVIVYISACLRLWAQHVNRNRQPQHTNTAKKKQSSHDILMLASVLLYTVQTIIVIRGIIEGGIGQHASKIDNAEVTKGFQTWYFGELIYAVLSCLVKTSVILFLQEAYIGRRKIRKATDRRKILWILYFCLAVIWATSIVFLSASIFQCSPPSHYWKQFENPSSEGACSKSVVPAAGIALSIVSAVSDWVLASVPTVALLKTQIPWQKKAAIQALSSLEMEAST</sequence>
<name>X0BKK0_FUSOX</name>
<organism evidence="8 9">
    <name type="scientific">Fusarium oxysporum f. sp. raphani 54005</name>
    <dbReference type="NCBI Taxonomy" id="1089458"/>
    <lineage>
        <taxon>Eukaryota</taxon>
        <taxon>Fungi</taxon>
        <taxon>Dikarya</taxon>
        <taxon>Ascomycota</taxon>
        <taxon>Pezizomycotina</taxon>
        <taxon>Sordariomycetes</taxon>
        <taxon>Hypocreomycetidae</taxon>
        <taxon>Hypocreales</taxon>
        <taxon>Nectriaceae</taxon>
        <taxon>Fusarium</taxon>
        <taxon>Fusarium oxysporum species complex</taxon>
    </lineage>
</organism>
<evidence type="ECO:0000256" key="3">
    <source>
        <dbReference type="ARBA" id="ARBA00022989"/>
    </source>
</evidence>
<proteinExistence type="inferred from homology"/>
<protein>
    <recommendedName>
        <fullName evidence="7">Rhodopsin domain-containing protein</fullName>
    </recommendedName>
</protein>
<feature type="transmembrane region" description="Helical" evidence="6">
    <location>
        <begin position="144"/>
        <end position="166"/>
    </location>
</feature>
<feature type="transmembrane region" description="Helical" evidence="6">
    <location>
        <begin position="12"/>
        <end position="33"/>
    </location>
</feature>
<dbReference type="Pfam" id="PF20684">
    <property type="entry name" value="Fung_rhodopsin"/>
    <property type="match status" value="1"/>
</dbReference>
<evidence type="ECO:0000256" key="2">
    <source>
        <dbReference type="ARBA" id="ARBA00022692"/>
    </source>
</evidence>